<keyword evidence="3" id="KW-1185">Reference proteome</keyword>
<reference evidence="2 3" key="1">
    <citation type="submission" date="2018-10" db="EMBL/GenBank/DDBJ databases">
        <authorList>
            <person name="Ekblom R."/>
            <person name="Jareborg N."/>
        </authorList>
    </citation>
    <scope>NUCLEOTIDE SEQUENCE [LARGE SCALE GENOMIC DNA]</scope>
    <source>
        <tissue evidence="2">Muscle</tissue>
    </source>
</reference>
<feature type="compositionally biased region" description="Low complexity" evidence="1">
    <location>
        <begin position="27"/>
        <end position="37"/>
    </location>
</feature>
<dbReference type="EMBL" id="CYRY02032987">
    <property type="protein sequence ID" value="VCX10274.1"/>
    <property type="molecule type" value="Genomic_DNA"/>
</dbReference>
<evidence type="ECO:0000256" key="1">
    <source>
        <dbReference type="SAM" id="MobiDB-lite"/>
    </source>
</evidence>
<organism evidence="2 3">
    <name type="scientific">Gulo gulo</name>
    <name type="common">Wolverine</name>
    <name type="synonym">Gluton</name>
    <dbReference type="NCBI Taxonomy" id="48420"/>
    <lineage>
        <taxon>Eukaryota</taxon>
        <taxon>Metazoa</taxon>
        <taxon>Chordata</taxon>
        <taxon>Craniata</taxon>
        <taxon>Vertebrata</taxon>
        <taxon>Euteleostomi</taxon>
        <taxon>Mammalia</taxon>
        <taxon>Eutheria</taxon>
        <taxon>Laurasiatheria</taxon>
        <taxon>Carnivora</taxon>
        <taxon>Caniformia</taxon>
        <taxon>Musteloidea</taxon>
        <taxon>Mustelidae</taxon>
        <taxon>Guloninae</taxon>
        <taxon>Gulo</taxon>
    </lineage>
</organism>
<comment type="caution">
    <text evidence="2">The sequence shown here is derived from an EMBL/GenBank/DDBJ whole genome shotgun (WGS) entry which is preliminary data.</text>
</comment>
<feature type="region of interest" description="Disordered" evidence="1">
    <location>
        <begin position="1"/>
        <end position="61"/>
    </location>
</feature>
<dbReference type="AlphaFoldDB" id="A0A9X9LZT3"/>
<dbReference type="Proteomes" id="UP000269945">
    <property type="component" value="Unassembled WGS sequence"/>
</dbReference>
<evidence type="ECO:0000313" key="2">
    <source>
        <dbReference type="EMBL" id="VCX10274.1"/>
    </source>
</evidence>
<proteinExistence type="predicted"/>
<protein>
    <submittedName>
        <fullName evidence="2">Uncharacterized protein</fullName>
    </submittedName>
</protein>
<gene>
    <name evidence="2" type="ORF">BN2614_LOCUS6</name>
</gene>
<evidence type="ECO:0000313" key="3">
    <source>
        <dbReference type="Proteomes" id="UP000269945"/>
    </source>
</evidence>
<accession>A0A9X9LZT3</accession>
<sequence>GRPRGRGARGEWTPRAPERPPPGAVNRPRGGPLRCQPGGRGGPLGLLQREPNPKGGRRRVLEPWRGGACSARTVSPLLGEENAASEVLWSPRSAKDDPTGGLEGKRLWVLRGVRDMREASGELEKGIYPSNHNTVPALGERECKTSLLSPMTLGRPRADNQEPRLSLGHFLPHTICLPSVALPSDQILVGCTAISVSLMSPSPWISACGSFFVPLPLHNPCLTFSRECNPPQASRFLSMIRCKEAVKKVGICM</sequence>
<name>A0A9X9LZT3_GULGU</name>
<feature type="non-terminal residue" evidence="2">
    <location>
        <position position="1"/>
    </location>
</feature>